<dbReference type="AlphaFoldDB" id="A0AA43XLQ6"/>
<dbReference type="SUPFAM" id="SSF159941">
    <property type="entry name" value="MM3350-like"/>
    <property type="match status" value="1"/>
</dbReference>
<dbReference type="Proteomes" id="UP000449710">
    <property type="component" value="Unassembled WGS sequence"/>
</dbReference>
<evidence type="ECO:0000313" key="2">
    <source>
        <dbReference type="EMBL" id="NBG88594.1"/>
    </source>
</evidence>
<organism evidence="2 3">
    <name type="scientific">Isachenkonia alkalipeptolytica</name>
    <dbReference type="NCBI Taxonomy" id="2565777"/>
    <lineage>
        <taxon>Bacteria</taxon>
        <taxon>Bacillati</taxon>
        <taxon>Bacillota</taxon>
        <taxon>Clostridia</taxon>
        <taxon>Eubacteriales</taxon>
        <taxon>Clostridiaceae</taxon>
        <taxon>Isachenkonia</taxon>
    </lineage>
</organism>
<evidence type="ECO:0000259" key="1">
    <source>
        <dbReference type="Pfam" id="PF07929"/>
    </source>
</evidence>
<comment type="caution">
    <text evidence="2">The sequence shown here is derived from an EMBL/GenBank/DDBJ whole genome shotgun (WGS) entry which is preliminary data.</text>
</comment>
<dbReference type="InterPro" id="IPR012912">
    <property type="entry name" value="Plasmid_pRiA4b_Orf3-like"/>
</dbReference>
<protein>
    <submittedName>
        <fullName evidence="2">Plasmid pRiA4b ORF-3 family protein</fullName>
    </submittedName>
</protein>
<evidence type="ECO:0000313" key="3">
    <source>
        <dbReference type="Proteomes" id="UP000449710"/>
    </source>
</evidence>
<dbReference type="PANTHER" id="PTHR41878:SF1">
    <property type="entry name" value="TNPR PROTEIN"/>
    <property type="match status" value="1"/>
</dbReference>
<sequence>MKAYRITIQLQEVHPLMWREVIIPATATFEDLHRVIQRVSNFKGWALDEAGSLFEFNLPEENLRITNDEKAYIEHGAYQENREDVVKRHGESAEEFQAFNESRLQDLETEIKKPEELHIGYYLEKYQSMEYVYDYEEKWKFIVGYVETDEEYSKSHPTLIDGAEAAPIENLGGAEGYNEFLKVYHDREHPEHKPLRDWAEKQGYEEYDPERINEKLKEMTI</sequence>
<feature type="domain" description="Plasmid pRiA4b Orf3-like" evidence="1">
    <location>
        <begin position="2"/>
        <end position="214"/>
    </location>
</feature>
<proteinExistence type="predicted"/>
<keyword evidence="3" id="KW-1185">Reference proteome</keyword>
<dbReference type="RefSeq" id="WP_160721352.1">
    <property type="nucleotide sequence ID" value="NZ_SUMG01000009.1"/>
</dbReference>
<name>A0AA43XLQ6_9CLOT</name>
<gene>
    <name evidence="2" type="ORF">ISALK_08770</name>
</gene>
<dbReference type="InterPro" id="IPR024047">
    <property type="entry name" value="MM3350-like_sf"/>
</dbReference>
<dbReference type="Pfam" id="PF07929">
    <property type="entry name" value="PRiA4_ORF3"/>
    <property type="match status" value="1"/>
</dbReference>
<accession>A0AA43XLQ6</accession>
<dbReference type="Gene3D" id="3.10.290.30">
    <property type="entry name" value="MM3350-like"/>
    <property type="match status" value="1"/>
</dbReference>
<dbReference type="PANTHER" id="PTHR41878">
    <property type="entry name" value="LEXA REPRESSOR-RELATED"/>
    <property type="match status" value="1"/>
</dbReference>
<dbReference type="EMBL" id="SUMG01000009">
    <property type="protein sequence ID" value="NBG88594.1"/>
    <property type="molecule type" value="Genomic_DNA"/>
</dbReference>
<reference evidence="2 3" key="1">
    <citation type="submission" date="2019-04" db="EMBL/GenBank/DDBJ databases">
        <title>Isachenkonia alkalipeptolytica gen. nov. sp. nov. a new anaerobic, alkiliphilic organothrophic bacterium capable to reduce synthesized ferrihydrite isolated from a soda lake.</title>
        <authorList>
            <person name="Toshchakov S.V."/>
            <person name="Zavarzina D.G."/>
            <person name="Zhilina T.N."/>
            <person name="Kostrikina N.A."/>
            <person name="Kublanov I.V."/>
        </authorList>
    </citation>
    <scope>NUCLEOTIDE SEQUENCE [LARGE SCALE GENOMIC DNA]</scope>
    <source>
        <strain evidence="2 3">Z-1701</strain>
    </source>
</reference>